<dbReference type="Proteomes" id="UP000253420">
    <property type="component" value="Unassembled WGS sequence"/>
</dbReference>
<name>A0A368K2R0_9HYPH</name>
<evidence type="ECO:0000313" key="2">
    <source>
        <dbReference type="Proteomes" id="UP000253420"/>
    </source>
</evidence>
<reference evidence="1 2" key="1">
    <citation type="submission" date="2018-07" db="EMBL/GenBank/DDBJ databases">
        <title>The draft genome of Phyllobacterium salinisoli.</title>
        <authorList>
            <person name="Liu L."/>
            <person name="Li L."/>
            <person name="Zhang X."/>
            <person name="Liang L."/>
        </authorList>
    </citation>
    <scope>NUCLEOTIDE SEQUENCE [LARGE SCALE GENOMIC DNA]</scope>
    <source>
        <strain evidence="1 2">LLAN61</strain>
    </source>
</reference>
<gene>
    <name evidence="1" type="ORF">DUT91_17580</name>
</gene>
<sequence length="70" mass="7489">MKSVVQIVEKRAFIDADRLWLPLDDVLNCRSARCYASPMQSSIVASNAALGENSPCIMGSAEGGGLDFDP</sequence>
<organism evidence="1 2">
    <name type="scientific">Phyllobacterium salinisoli</name>
    <dbReference type="NCBI Taxonomy" id="1899321"/>
    <lineage>
        <taxon>Bacteria</taxon>
        <taxon>Pseudomonadati</taxon>
        <taxon>Pseudomonadota</taxon>
        <taxon>Alphaproteobacteria</taxon>
        <taxon>Hyphomicrobiales</taxon>
        <taxon>Phyllobacteriaceae</taxon>
        <taxon>Phyllobacterium</taxon>
    </lineage>
</organism>
<protein>
    <submittedName>
        <fullName evidence="1">Uncharacterized protein</fullName>
    </submittedName>
</protein>
<accession>A0A368K2R0</accession>
<keyword evidence="2" id="KW-1185">Reference proteome</keyword>
<comment type="caution">
    <text evidence="1">The sequence shown here is derived from an EMBL/GenBank/DDBJ whole genome shotgun (WGS) entry which is preliminary data.</text>
</comment>
<dbReference type="EMBL" id="QOZG01000007">
    <property type="protein sequence ID" value="RCS22682.1"/>
    <property type="molecule type" value="Genomic_DNA"/>
</dbReference>
<proteinExistence type="predicted"/>
<evidence type="ECO:0000313" key="1">
    <source>
        <dbReference type="EMBL" id="RCS22682.1"/>
    </source>
</evidence>
<dbReference type="AlphaFoldDB" id="A0A368K2R0"/>